<dbReference type="Gene3D" id="1.10.260.40">
    <property type="entry name" value="lambda repressor-like DNA-binding domains"/>
    <property type="match status" value="1"/>
</dbReference>
<name>A0A7W6PVT4_9SPHN</name>
<evidence type="ECO:0000313" key="1">
    <source>
        <dbReference type="EMBL" id="MBB4149113.1"/>
    </source>
</evidence>
<keyword evidence="2" id="KW-1185">Reference proteome</keyword>
<comment type="caution">
    <text evidence="1">The sequence shown here is derived from an EMBL/GenBank/DDBJ whole genome shotgun (WGS) entry which is preliminary data.</text>
</comment>
<dbReference type="RefSeq" id="WP_188082755.1">
    <property type="nucleotide sequence ID" value="NZ_JACIEU010000011.1"/>
</dbReference>
<reference evidence="1 2" key="1">
    <citation type="submission" date="2020-08" db="EMBL/GenBank/DDBJ databases">
        <title>Genomic Encyclopedia of Type Strains, Phase IV (KMG-IV): sequencing the most valuable type-strain genomes for metagenomic binning, comparative biology and taxonomic classification.</title>
        <authorList>
            <person name="Goeker M."/>
        </authorList>
    </citation>
    <scope>NUCLEOTIDE SEQUENCE [LARGE SCALE GENOMIC DNA]</scope>
    <source>
        <strain evidence="1 2">DSM 19371</strain>
    </source>
</reference>
<sequence length="99" mass="11202">MVETRDRLDPREFSSLDSWLDEEGIREEVTAVAIKRVIAHTLREAMKEQGLTKAAMASRMQTSRTQLDRVLDPNEHNVTLDTLARAANSIGRKLVVELV</sequence>
<dbReference type="Proteomes" id="UP000590524">
    <property type="component" value="Unassembled WGS sequence"/>
</dbReference>
<dbReference type="SUPFAM" id="SSF47413">
    <property type="entry name" value="lambda repressor-like DNA-binding domains"/>
    <property type="match status" value="1"/>
</dbReference>
<organism evidence="1 2">
    <name type="scientific">Sphingobium scionense</name>
    <dbReference type="NCBI Taxonomy" id="1404341"/>
    <lineage>
        <taxon>Bacteria</taxon>
        <taxon>Pseudomonadati</taxon>
        <taxon>Pseudomonadota</taxon>
        <taxon>Alphaproteobacteria</taxon>
        <taxon>Sphingomonadales</taxon>
        <taxon>Sphingomonadaceae</taxon>
        <taxon>Sphingobium</taxon>
    </lineage>
</organism>
<keyword evidence="1" id="KW-0238">DNA-binding</keyword>
<dbReference type="AlphaFoldDB" id="A0A7W6PVT4"/>
<proteinExistence type="predicted"/>
<protein>
    <submittedName>
        <fullName evidence="1">DNA-binding phage protein</fullName>
    </submittedName>
</protein>
<dbReference type="InterPro" id="IPR010982">
    <property type="entry name" value="Lambda_DNA-bd_dom_sf"/>
</dbReference>
<gene>
    <name evidence="1" type="ORF">GGQ90_002902</name>
</gene>
<dbReference type="GO" id="GO:0003677">
    <property type="term" value="F:DNA binding"/>
    <property type="evidence" value="ECO:0007669"/>
    <property type="project" value="UniProtKB-KW"/>
</dbReference>
<dbReference type="EMBL" id="JACIEU010000011">
    <property type="protein sequence ID" value="MBB4149113.1"/>
    <property type="molecule type" value="Genomic_DNA"/>
</dbReference>
<evidence type="ECO:0000313" key="2">
    <source>
        <dbReference type="Proteomes" id="UP000590524"/>
    </source>
</evidence>
<accession>A0A7W6PVT4</accession>